<dbReference type="InterPro" id="IPR051912">
    <property type="entry name" value="Alkylbase_DNA_Glycosylase/TA"/>
</dbReference>
<evidence type="ECO:0000256" key="2">
    <source>
        <dbReference type="ARBA" id="ARBA00022763"/>
    </source>
</evidence>
<dbReference type="InterPro" id="IPR027417">
    <property type="entry name" value="P-loop_NTPase"/>
</dbReference>
<evidence type="ECO:0000313" key="6">
    <source>
        <dbReference type="EMBL" id="CAL4771472.1"/>
    </source>
</evidence>
<dbReference type="PANTHER" id="PTHR43003">
    <property type="entry name" value="DNA-3-METHYLADENINE GLYCOSYLASE"/>
    <property type="match status" value="1"/>
</dbReference>
<dbReference type="GO" id="GO:0043916">
    <property type="term" value="F:DNA-7-methylguanine glycosylase activity"/>
    <property type="evidence" value="ECO:0007669"/>
    <property type="project" value="TreeGrafter"/>
</dbReference>
<sequence length="600" mass="68059">MFRKHYSDLLDMLKMLRSSIPLRGEFVQAYFGAYLISYVRPQRPWSTELIPLEIPPSVQSSYSEVLDECRGRGAQNFVKVLGRMRRLLSLSLQQDARPLSEAVWRTVQELRAKGHRPLVFASTEREAEALVRHIACARRFRKSHPQHCKGCDLCRNFNKFAQPGAQNMPPIEGTESDQELLVFTVAADSAGLNLQSLGDALVLRPVQMDQLVQMMGRLDRPGQTSHKLCRAILYMKRTHEEAEVAHLQKHAAFWSLHIKPVARLIVMATDSEDVSGKYQELLELESKNRNAAAPENVSNEQATHKQAEMWPHSFQFQKRSWGISEAEAASKQRKVESPIKNHVFQQIQSSTPVAINLEMPSFPDLPKVMTRQSVQLGVGYLIENDDRFRHVVQLIGPPTAILELLGKGRPDPFTTLVQTVCHQQLSVKVCQGMFQRLLGLCGDRDNKILHPQRVVAESPDKIREVAKLSYRKIQYIQKIAARFLDGTLNTEVFEEASDQELRERMTQLPGIGEWTLEMFLIFQLHRHGGIPFGDVAIQSAMKLIYNIVPPADVTAKNEVSWMPSRAQMEAFALRWGPFGSIASLYLLRVADNVNAIFLPD</sequence>
<dbReference type="FunFam" id="1.10.340.30:FF:000004">
    <property type="entry name" value="DNA-3-methyladenine glycosylase II"/>
    <property type="match status" value="1"/>
</dbReference>
<dbReference type="Gene3D" id="1.10.1670.40">
    <property type="match status" value="1"/>
</dbReference>
<dbReference type="GO" id="GO:0008725">
    <property type="term" value="F:DNA-3-methyladenine glycosylase activity"/>
    <property type="evidence" value="ECO:0007669"/>
    <property type="project" value="TreeGrafter"/>
</dbReference>
<dbReference type="SMART" id="SM00478">
    <property type="entry name" value="ENDO3c"/>
    <property type="match status" value="1"/>
</dbReference>
<evidence type="ECO:0000313" key="7">
    <source>
        <dbReference type="Proteomes" id="UP001152797"/>
    </source>
</evidence>
<accession>A0A9P1C466</accession>
<dbReference type="SUPFAM" id="SSF52540">
    <property type="entry name" value="P-loop containing nucleoside triphosphate hydrolases"/>
    <property type="match status" value="1"/>
</dbReference>
<dbReference type="GO" id="GO:0032131">
    <property type="term" value="F:alkylated DNA binding"/>
    <property type="evidence" value="ECO:0007669"/>
    <property type="project" value="TreeGrafter"/>
</dbReference>
<keyword evidence="2" id="KW-0227">DNA damage</keyword>
<comment type="caution">
    <text evidence="5">The sequence shown here is derived from an EMBL/GenBank/DDBJ whole genome shotgun (WGS) entry which is preliminary data.</text>
</comment>
<dbReference type="EMBL" id="CAMXCT010000867">
    <property type="protein sequence ID" value="CAI3984160.1"/>
    <property type="molecule type" value="Genomic_DNA"/>
</dbReference>
<feature type="domain" description="HhH-GPD" evidence="4">
    <location>
        <begin position="421"/>
        <end position="591"/>
    </location>
</feature>
<dbReference type="OrthoDB" id="414918at2759"/>
<name>A0A9P1C466_9DINO</name>
<dbReference type="EMBL" id="CAMXCT020000867">
    <property type="protein sequence ID" value="CAL1137535.1"/>
    <property type="molecule type" value="Genomic_DNA"/>
</dbReference>
<dbReference type="Gene3D" id="1.10.340.30">
    <property type="entry name" value="Hypothetical protein, domain 2"/>
    <property type="match status" value="1"/>
</dbReference>
<reference evidence="5" key="1">
    <citation type="submission" date="2022-10" db="EMBL/GenBank/DDBJ databases">
        <authorList>
            <person name="Chen Y."/>
            <person name="Dougan E. K."/>
            <person name="Chan C."/>
            <person name="Rhodes N."/>
            <person name="Thang M."/>
        </authorList>
    </citation>
    <scope>NUCLEOTIDE SEQUENCE</scope>
</reference>
<keyword evidence="7" id="KW-1185">Reference proteome</keyword>
<dbReference type="CDD" id="cd00056">
    <property type="entry name" value="ENDO3c"/>
    <property type="match status" value="1"/>
</dbReference>
<evidence type="ECO:0000313" key="5">
    <source>
        <dbReference type="EMBL" id="CAI3984160.1"/>
    </source>
</evidence>
<evidence type="ECO:0000259" key="4">
    <source>
        <dbReference type="SMART" id="SM00478"/>
    </source>
</evidence>
<dbReference type="EMBL" id="CAMXCT030000867">
    <property type="protein sequence ID" value="CAL4771472.1"/>
    <property type="molecule type" value="Genomic_DNA"/>
</dbReference>
<dbReference type="GO" id="GO:0006307">
    <property type="term" value="P:DNA alkylation repair"/>
    <property type="evidence" value="ECO:0007669"/>
    <property type="project" value="TreeGrafter"/>
</dbReference>
<gene>
    <name evidence="5" type="ORF">C1SCF055_LOCUS11710</name>
</gene>
<evidence type="ECO:0000256" key="1">
    <source>
        <dbReference type="ARBA" id="ARBA00010817"/>
    </source>
</evidence>
<dbReference type="SUPFAM" id="SSF48150">
    <property type="entry name" value="DNA-glycosylase"/>
    <property type="match status" value="1"/>
</dbReference>
<dbReference type="GO" id="GO:0006285">
    <property type="term" value="P:base-excision repair, AP site formation"/>
    <property type="evidence" value="ECO:0007669"/>
    <property type="project" value="TreeGrafter"/>
</dbReference>
<dbReference type="AlphaFoldDB" id="A0A9P1C466"/>
<dbReference type="Proteomes" id="UP001152797">
    <property type="component" value="Unassembled WGS sequence"/>
</dbReference>
<comment type="similarity">
    <text evidence="1">Belongs to the alkylbase DNA glycosidase AlkA family.</text>
</comment>
<organism evidence="5">
    <name type="scientific">Cladocopium goreaui</name>
    <dbReference type="NCBI Taxonomy" id="2562237"/>
    <lineage>
        <taxon>Eukaryota</taxon>
        <taxon>Sar</taxon>
        <taxon>Alveolata</taxon>
        <taxon>Dinophyceae</taxon>
        <taxon>Suessiales</taxon>
        <taxon>Symbiodiniaceae</taxon>
        <taxon>Cladocopium</taxon>
    </lineage>
</organism>
<dbReference type="InterPro" id="IPR011257">
    <property type="entry name" value="DNA_glycosylase"/>
</dbReference>
<protein>
    <submittedName>
        <fullName evidence="6">HhH-GPD domain-containing protein</fullName>
    </submittedName>
</protein>
<dbReference type="Gene3D" id="3.40.50.300">
    <property type="entry name" value="P-loop containing nucleotide triphosphate hydrolases"/>
    <property type="match status" value="1"/>
</dbReference>
<dbReference type="GO" id="GO:0032993">
    <property type="term" value="C:protein-DNA complex"/>
    <property type="evidence" value="ECO:0007669"/>
    <property type="project" value="TreeGrafter"/>
</dbReference>
<dbReference type="PANTHER" id="PTHR43003:SF5">
    <property type="entry name" value="DNA-3-METHYLADENINE GLYCOSYLASE"/>
    <property type="match status" value="1"/>
</dbReference>
<keyword evidence="3" id="KW-0234">DNA repair</keyword>
<dbReference type="InterPro" id="IPR003265">
    <property type="entry name" value="HhH-GPD_domain"/>
</dbReference>
<proteinExistence type="inferred from homology"/>
<reference evidence="6 7" key="2">
    <citation type="submission" date="2024-05" db="EMBL/GenBank/DDBJ databases">
        <authorList>
            <person name="Chen Y."/>
            <person name="Shah S."/>
            <person name="Dougan E. K."/>
            <person name="Thang M."/>
            <person name="Chan C."/>
        </authorList>
    </citation>
    <scope>NUCLEOTIDE SEQUENCE [LARGE SCALE GENOMIC DNA]</scope>
</reference>
<evidence type="ECO:0000256" key="3">
    <source>
        <dbReference type="ARBA" id="ARBA00023204"/>
    </source>
</evidence>
<dbReference type="Pfam" id="PF00730">
    <property type="entry name" value="HhH-GPD"/>
    <property type="match status" value="1"/>
</dbReference>